<dbReference type="Pfam" id="PF03551">
    <property type="entry name" value="PadR"/>
    <property type="match status" value="1"/>
</dbReference>
<evidence type="ECO:0000259" key="1">
    <source>
        <dbReference type="Pfam" id="PF03551"/>
    </source>
</evidence>
<dbReference type="InterPro" id="IPR005149">
    <property type="entry name" value="Tscrpt_reg_PadR_N"/>
</dbReference>
<comment type="caution">
    <text evidence="2">The sequence shown here is derived from an EMBL/GenBank/DDBJ whole genome shotgun (WGS) entry which is preliminary data.</text>
</comment>
<dbReference type="InterPro" id="IPR036388">
    <property type="entry name" value="WH-like_DNA-bd_sf"/>
</dbReference>
<dbReference type="InterPro" id="IPR036390">
    <property type="entry name" value="WH_DNA-bd_sf"/>
</dbReference>
<dbReference type="RefSeq" id="WP_075399762.1">
    <property type="nucleotide sequence ID" value="NZ_MSDU01000066.1"/>
</dbReference>
<dbReference type="SUPFAM" id="SSF46785">
    <property type="entry name" value="Winged helix' DNA-binding domain"/>
    <property type="match status" value="1"/>
</dbReference>
<proteinExistence type="predicted"/>
<evidence type="ECO:0000313" key="2">
    <source>
        <dbReference type="EMBL" id="OLN21182.1"/>
    </source>
</evidence>
<dbReference type="Proteomes" id="UP000185568">
    <property type="component" value="Unassembled WGS sequence"/>
</dbReference>
<protein>
    <submittedName>
        <fullName evidence="2">PadR family transcriptional regulator</fullName>
    </submittedName>
</protein>
<dbReference type="Gene3D" id="1.10.10.10">
    <property type="entry name" value="Winged helix-like DNA-binding domain superfamily/Winged helix DNA-binding domain"/>
    <property type="match status" value="1"/>
</dbReference>
<name>A0A1Q8Q1I5_9BACI</name>
<dbReference type="PANTHER" id="PTHR33169">
    <property type="entry name" value="PADR-FAMILY TRANSCRIPTIONAL REGULATOR"/>
    <property type="match status" value="1"/>
</dbReference>
<sequence length="101" mass="11543">MLKGVLEGCLLAFIEKGETYGYEMIERLEEYGFMMVSEGGIYPVLMLMQKEGLVETTMKKSPSGPKRKYYTITAKGIEELASFQQRWNDLASAVNKLFKKE</sequence>
<dbReference type="PANTHER" id="PTHR33169:SF25">
    <property type="entry name" value="DNA-BINDING PROTEIN YIZB-RELATED"/>
    <property type="match status" value="1"/>
</dbReference>
<dbReference type="EMBL" id="MSDU01000066">
    <property type="protein sequence ID" value="OLN21182.1"/>
    <property type="molecule type" value="Genomic_DNA"/>
</dbReference>
<dbReference type="OrthoDB" id="9791785at2"/>
<organism evidence="2 3">
    <name type="scientific">Domibacillus antri</name>
    <dbReference type="NCBI Taxonomy" id="1714264"/>
    <lineage>
        <taxon>Bacteria</taxon>
        <taxon>Bacillati</taxon>
        <taxon>Bacillota</taxon>
        <taxon>Bacilli</taxon>
        <taxon>Bacillales</taxon>
        <taxon>Bacillaceae</taxon>
        <taxon>Domibacillus</taxon>
    </lineage>
</organism>
<dbReference type="InterPro" id="IPR052509">
    <property type="entry name" value="Metal_resp_DNA-bind_regulator"/>
</dbReference>
<accession>A0A1Q8Q1I5</accession>
<evidence type="ECO:0000313" key="3">
    <source>
        <dbReference type="Proteomes" id="UP000185568"/>
    </source>
</evidence>
<reference evidence="2 3" key="1">
    <citation type="submission" date="2016-12" db="EMBL/GenBank/DDBJ databases">
        <title>Domibacillus antri genome sequencing.</title>
        <authorList>
            <person name="Verma A."/>
            <person name="Krishnamurthi S."/>
        </authorList>
    </citation>
    <scope>NUCLEOTIDE SEQUENCE [LARGE SCALE GENOMIC DNA]</scope>
    <source>
        <strain evidence="2 3">XD80</strain>
    </source>
</reference>
<keyword evidence="3" id="KW-1185">Reference proteome</keyword>
<feature type="domain" description="Transcription regulator PadR N-terminal" evidence="1">
    <location>
        <begin position="10"/>
        <end position="81"/>
    </location>
</feature>
<dbReference type="AlphaFoldDB" id="A0A1Q8Q1I5"/>
<gene>
    <name evidence="2" type="ORF">BTO30_16350</name>
</gene>